<reference evidence="11 12" key="1">
    <citation type="journal article" date="2019" name="Int. J. Syst. Evol. Microbiol.">
        <title>The Global Catalogue of Microorganisms (GCM) 10K type strain sequencing project: providing services to taxonomists for standard genome sequencing and annotation.</title>
        <authorList>
            <consortium name="The Broad Institute Genomics Platform"/>
            <consortium name="The Broad Institute Genome Sequencing Center for Infectious Disease"/>
            <person name="Wu L."/>
            <person name="Ma J."/>
        </authorList>
    </citation>
    <scope>NUCLEOTIDE SEQUENCE [LARGE SCALE GENOMIC DNA]</scope>
    <source>
        <strain evidence="11 12">JCM 15481</strain>
    </source>
</reference>
<keyword evidence="2" id="KW-1003">Cell membrane</keyword>
<feature type="domain" description="ABC3 transporter permease C-terminal" evidence="9">
    <location>
        <begin position="330"/>
        <end position="463"/>
    </location>
</feature>
<dbReference type="EMBL" id="BAAAPF010000047">
    <property type="protein sequence ID" value="GAA2119530.1"/>
    <property type="molecule type" value="Genomic_DNA"/>
</dbReference>
<dbReference type="PANTHER" id="PTHR30572">
    <property type="entry name" value="MEMBRANE COMPONENT OF TRANSPORTER-RELATED"/>
    <property type="match status" value="1"/>
</dbReference>
<accession>A0ABN2XZJ0</accession>
<feature type="transmembrane region" description="Helical" evidence="8">
    <location>
        <begin position="377"/>
        <end position="399"/>
    </location>
</feature>
<dbReference type="InterPro" id="IPR003838">
    <property type="entry name" value="ABC3_permease_C"/>
</dbReference>
<evidence type="ECO:0000256" key="8">
    <source>
        <dbReference type="SAM" id="Phobius"/>
    </source>
</evidence>
<comment type="similarity">
    <text evidence="6">Belongs to the ABC-4 integral membrane protein family.</text>
</comment>
<evidence type="ECO:0000256" key="7">
    <source>
        <dbReference type="SAM" id="MobiDB-lite"/>
    </source>
</evidence>
<comment type="caution">
    <text evidence="11">The sequence shown here is derived from an EMBL/GenBank/DDBJ whole genome shotgun (WGS) entry which is preliminary data.</text>
</comment>
<evidence type="ECO:0000313" key="12">
    <source>
        <dbReference type="Proteomes" id="UP001500443"/>
    </source>
</evidence>
<name>A0ABN2XZJ0_9ACTN</name>
<dbReference type="InterPro" id="IPR025857">
    <property type="entry name" value="MacB_PCD"/>
</dbReference>
<feature type="transmembrane region" description="Helical" evidence="8">
    <location>
        <begin position="328"/>
        <end position="350"/>
    </location>
</feature>
<dbReference type="PANTHER" id="PTHR30572:SF4">
    <property type="entry name" value="ABC TRANSPORTER PERMEASE YTRF"/>
    <property type="match status" value="1"/>
</dbReference>
<evidence type="ECO:0000256" key="1">
    <source>
        <dbReference type="ARBA" id="ARBA00004651"/>
    </source>
</evidence>
<dbReference type="Proteomes" id="UP001500443">
    <property type="component" value="Unassembled WGS sequence"/>
</dbReference>
<feature type="transmembrane region" description="Helical" evidence="8">
    <location>
        <begin position="448"/>
        <end position="472"/>
    </location>
</feature>
<gene>
    <name evidence="11" type="ORF">GCM10009802_21760</name>
</gene>
<keyword evidence="4 8" id="KW-1133">Transmembrane helix</keyword>
<feature type="region of interest" description="Disordered" evidence="7">
    <location>
        <begin position="136"/>
        <end position="168"/>
    </location>
</feature>
<protein>
    <submittedName>
        <fullName evidence="11">ABC transporter permease</fullName>
    </submittedName>
</protein>
<keyword evidence="3 8" id="KW-0812">Transmembrane</keyword>
<dbReference type="InterPro" id="IPR050250">
    <property type="entry name" value="Macrolide_Exporter_MacB"/>
</dbReference>
<evidence type="ECO:0000259" key="9">
    <source>
        <dbReference type="Pfam" id="PF02687"/>
    </source>
</evidence>
<keyword evidence="5 8" id="KW-0472">Membrane</keyword>
<evidence type="ECO:0000256" key="2">
    <source>
        <dbReference type="ARBA" id="ARBA00022475"/>
    </source>
</evidence>
<dbReference type="Pfam" id="PF12704">
    <property type="entry name" value="MacB_PCD"/>
    <property type="match status" value="1"/>
</dbReference>
<feature type="domain" description="MacB-like periplasmic core" evidence="10">
    <location>
        <begin position="19"/>
        <end position="294"/>
    </location>
</feature>
<evidence type="ECO:0000256" key="3">
    <source>
        <dbReference type="ARBA" id="ARBA00022692"/>
    </source>
</evidence>
<feature type="compositionally biased region" description="Gly residues" evidence="7">
    <location>
        <begin position="139"/>
        <end position="168"/>
    </location>
</feature>
<keyword evidence="12" id="KW-1185">Reference proteome</keyword>
<proteinExistence type="inferred from homology"/>
<evidence type="ECO:0000313" key="11">
    <source>
        <dbReference type="EMBL" id="GAA2119530.1"/>
    </source>
</evidence>
<evidence type="ECO:0000256" key="6">
    <source>
        <dbReference type="ARBA" id="ARBA00038076"/>
    </source>
</evidence>
<evidence type="ECO:0000256" key="5">
    <source>
        <dbReference type="ARBA" id="ARBA00023136"/>
    </source>
</evidence>
<dbReference type="RefSeq" id="WP_344289596.1">
    <property type="nucleotide sequence ID" value="NZ_BAAAPF010000047.1"/>
</dbReference>
<comment type="subcellular location">
    <subcellularLocation>
        <location evidence="1">Cell membrane</location>
        <topology evidence="1">Multi-pass membrane protein</topology>
    </subcellularLocation>
</comment>
<feature type="region of interest" description="Disordered" evidence="7">
    <location>
        <begin position="62"/>
        <end position="90"/>
    </location>
</feature>
<dbReference type="Pfam" id="PF02687">
    <property type="entry name" value="FtsX"/>
    <property type="match status" value="1"/>
</dbReference>
<sequence>MFLTYLRRELRRRRKAALVVALGLALGIGLVITVSSVAAGMRDAQDEVLHSLYGVGTDLTVSKEADESDGGPQTFRIGPGEDGEDSTETDDRLMPLGGFQHLDASAVDDVAAQDGVDTAVGALALNDIEFKGDFRQGRIEGGAGGQAAPGQGGPGGGEGGPRIEGGGADIDVDSFTVTGVDVTRQDVGPLSSSRISDGATFGKNDTDALKAVVDSAYAKDEGLKTGDKITIKGKKFEVVGIATADTGAATANVYIPLQRAQQLSDADLEDKVSTIYVKADSSEDIPAVKDAIDENVAGASVTSASDLAEQVSGNLSTASNLATNIGRWLSVVVLVAAFLLAGLLTMSAVGRRVREFGTLKALGWRSGRVVRQVMGEAFVNGILGGVLGIALGIAGAYVVTAVAPTLDASVGPASDAPEGAVLRGPQKMLDEATTSVEVALQAPVTLSVIALAVALAAAGGLIAGCFGGWRAARLRPADALRRVE</sequence>
<organism evidence="11 12">
    <name type="scientific">Streptomyces synnematoformans</name>
    <dbReference type="NCBI Taxonomy" id="415721"/>
    <lineage>
        <taxon>Bacteria</taxon>
        <taxon>Bacillati</taxon>
        <taxon>Actinomycetota</taxon>
        <taxon>Actinomycetes</taxon>
        <taxon>Kitasatosporales</taxon>
        <taxon>Streptomycetaceae</taxon>
        <taxon>Streptomyces</taxon>
    </lineage>
</organism>
<evidence type="ECO:0000259" key="10">
    <source>
        <dbReference type="Pfam" id="PF12704"/>
    </source>
</evidence>
<evidence type="ECO:0000256" key="4">
    <source>
        <dbReference type="ARBA" id="ARBA00022989"/>
    </source>
</evidence>